<name>A0A815F890_ADIRI</name>
<keyword evidence="2" id="KW-0560">Oxidoreductase</keyword>
<dbReference type="PANTHER" id="PTHR24320">
    <property type="entry name" value="RETINOL DEHYDROGENASE"/>
    <property type="match status" value="1"/>
</dbReference>
<dbReference type="InterPro" id="IPR002347">
    <property type="entry name" value="SDR_fam"/>
</dbReference>
<dbReference type="GO" id="GO:0016491">
    <property type="term" value="F:oxidoreductase activity"/>
    <property type="evidence" value="ECO:0007669"/>
    <property type="project" value="UniProtKB-KW"/>
</dbReference>
<dbReference type="Pfam" id="PF00106">
    <property type="entry name" value="adh_short"/>
    <property type="match status" value="1"/>
</dbReference>
<evidence type="ECO:0000313" key="4">
    <source>
        <dbReference type="EMBL" id="CAF1413051.1"/>
    </source>
</evidence>
<evidence type="ECO:0000256" key="1">
    <source>
        <dbReference type="ARBA" id="ARBA00006484"/>
    </source>
</evidence>
<dbReference type="PRINTS" id="PR00081">
    <property type="entry name" value="GDHRDH"/>
</dbReference>
<gene>
    <name evidence="3" type="ORF">EDS130_LOCUS31904</name>
    <name evidence="4" type="ORF">XAT740_LOCUS34781</name>
</gene>
<evidence type="ECO:0000313" key="5">
    <source>
        <dbReference type="Proteomes" id="UP000663828"/>
    </source>
</evidence>
<evidence type="ECO:0000313" key="6">
    <source>
        <dbReference type="Proteomes" id="UP000663852"/>
    </source>
</evidence>
<comment type="similarity">
    <text evidence="1">Belongs to the short-chain dehydrogenases/reductases (SDR) family.</text>
</comment>
<dbReference type="CDD" id="cd05327">
    <property type="entry name" value="retinol-DH_like_SDR_c_like"/>
    <property type="match status" value="1"/>
</dbReference>
<reference evidence="3" key="1">
    <citation type="submission" date="2021-02" db="EMBL/GenBank/DDBJ databases">
        <authorList>
            <person name="Nowell W R."/>
        </authorList>
    </citation>
    <scope>NUCLEOTIDE SEQUENCE</scope>
</reference>
<evidence type="ECO:0000313" key="3">
    <source>
        <dbReference type="EMBL" id="CAF1325622.1"/>
    </source>
</evidence>
<keyword evidence="5" id="KW-1185">Reference proteome</keyword>
<dbReference type="SUPFAM" id="SSF51735">
    <property type="entry name" value="NAD(P)-binding Rossmann-fold domains"/>
    <property type="match status" value="1"/>
</dbReference>
<dbReference type="InterPro" id="IPR036291">
    <property type="entry name" value="NAD(P)-bd_dom_sf"/>
</dbReference>
<comment type="caution">
    <text evidence="3">The sequence shown here is derived from an EMBL/GenBank/DDBJ whole genome shotgun (WGS) entry which is preliminary data.</text>
</comment>
<dbReference type="EMBL" id="CAJNOR010003429">
    <property type="protein sequence ID" value="CAF1413051.1"/>
    <property type="molecule type" value="Genomic_DNA"/>
</dbReference>
<protein>
    <submittedName>
        <fullName evidence="3">Uncharacterized protein</fullName>
    </submittedName>
</protein>
<dbReference type="Proteomes" id="UP000663852">
    <property type="component" value="Unassembled WGS sequence"/>
</dbReference>
<sequence length="320" mass="35176">MATATFHSKSTALDVVHSLNVNLDGQIVIVTGGTSGIGIETVRALASTHAHVIITTRDLTKGKQAVEDMKKSTGNKSIEAIECDLTSLESVRSFISEFRTRQLPIKILICNAETKACPYSKTTDGFESQFAVNHLAHFFLTTNLLPELEAGKPSRVIIVSSVANKRGGINWYDINWDKKYDKWLAYSQSKTANILFAKQLDKLYASKGIHAYSVHPGGIITNLRQNIPEKEQRAMGWYKDDGTLIEVFKTAAQAASTSVYGALAPELDHFGGEHLEDCAVSKGVNPDKTAWGIAPHAADMEEAERLWKLSEQMVVSKMHV</sequence>
<dbReference type="AlphaFoldDB" id="A0A815F890"/>
<accession>A0A815F890</accession>
<organism evidence="3 6">
    <name type="scientific">Adineta ricciae</name>
    <name type="common">Rotifer</name>
    <dbReference type="NCBI Taxonomy" id="249248"/>
    <lineage>
        <taxon>Eukaryota</taxon>
        <taxon>Metazoa</taxon>
        <taxon>Spiralia</taxon>
        <taxon>Gnathifera</taxon>
        <taxon>Rotifera</taxon>
        <taxon>Eurotatoria</taxon>
        <taxon>Bdelloidea</taxon>
        <taxon>Adinetida</taxon>
        <taxon>Adinetidae</taxon>
        <taxon>Adineta</taxon>
    </lineage>
</organism>
<proteinExistence type="inferred from homology"/>
<dbReference type="Gene3D" id="3.40.50.720">
    <property type="entry name" value="NAD(P)-binding Rossmann-like Domain"/>
    <property type="match status" value="1"/>
</dbReference>
<dbReference type="Proteomes" id="UP000663828">
    <property type="component" value="Unassembled WGS sequence"/>
</dbReference>
<dbReference type="PANTHER" id="PTHR24320:SF283">
    <property type="entry name" value="RETINOL DEHYDROGENASE 11"/>
    <property type="match status" value="1"/>
</dbReference>
<evidence type="ECO:0000256" key="2">
    <source>
        <dbReference type="ARBA" id="ARBA00023002"/>
    </source>
</evidence>
<dbReference type="OrthoDB" id="9989144at2759"/>
<dbReference type="EMBL" id="CAJNOJ010000239">
    <property type="protein sequence ID" value="CAF1325622.1"/>
    <property type="molecule type" value="Genomic_DNA"/>
</dbReference>